<accession>A0A926DQX2</accession>
<evidence type="ECO:0000256" key="6">
    <source>
        <dbReference type="ARBA" id="ARBA00023136"/>
    </source>
</evidence>
<proteinExistence type="inferred from homology"/>
<organism evidence="8 9">
    <name type="scientific">Bianquea renquensis</name>
    <dbReference type="NCBI Taxonomy" id="2763661"/>
    <lineage>
        <taxon>Bacteria</taxon>
        <taxon>Bacillati</taxon>
        <taxon>Bacillota</taxon>
        <taxon>Clostridia</taxon>
        <taxon>Eubacteriales</taxon>
        <taxon>Bianqueaceae</taxon>
        <taxon>Bianquea</taxon>
    </lineage>
</organism>
<gene>
    <name evidence="8" type="ORF">H8730_05140</name>
</gene>
<keyword evidence="3" id="KW-1003">Cell membrane</keyword>
<keyword evidence="9" id="KW-1185">Reference proteome</keyword>
<evidence type="ECO:0000256" key="3">
    <source>
        <dbReference type="ARBA" id="ARBA00022475"/>
    </source>
</evidence>
<evidence type="ECO:0000256" key="1">
    <source>
        <dbReference type="ARBA" id="ARBA00004651"/>
    </source>
</evidence>
<feature type="transmembrane region" description="Helical" evidence="7">
    <location>
        <begin position="207"/>
        <end position="224"/>
    </location>
</feature>
<feature type="transmembrane region" description="Helical" evidence="7">
    <location>
        <begin position="251"/>
        <end position="270"/>
    </location>
</feature>
<comment type="subcellular location">
    <subcellularLocation>
        <location evidence="1">Cell membrane</location>
        <topology evidence="1">Multi-pass membrane protein</topology>
    </subcellularLocation>
</comment>
<dbReference type="Proteomes" id="UP000657006">
    <property type="component" value="Unassembled WGS sequence"/>
</dbReference>
<dbReference type="GO" id="GO:0005886">
    <property type="term" value="C:plasma membrane"/>
    <property type="evidence" value="ECO:0007669"/>
    <property type="project" value="UniProtKB-SubCell"/>
</dbReference>
<comment type="caution">
    <text evidence="8">The sequence shown here is derived from an EMBL/GenBank/DDBJ whole genome shotgun (WGS) entry which is preliminary data.</text>
</comment>
<dbReference type="AlphaFoldDB" id="A0A926DQX2"/>
<dbReference type="EMBL" id="JACRSQ010000005">
    <property type="protein sequence ID" value="MBC8542926.1"/>
    <property type="molecule type" value="Genomic_DNA"/>
</dbReference>
<name>A0A926DQX2_9FIRM</name>
<feature type="transmembrane region" description="Helical" evidence="7">
    <location>
        <begin position="141"/>
        <end position="163"/>
    </location>
</feature>
<feature type="transmembrane region" description="Helical" evidence="7">
    <location>
        <begin position="83"/>
        <end position="103"/>
    </location>
</feature>
<evidence type="ECO:0000256" key="5">
    <source>
        <dbReference type="ARBA" id="ARBA00022989"/>
    </source>
</evidence>
<evidence type="ECO:0000313" key="9">
    <source>
        <dbReference type="Proteomes" id="UP000657006"/>
    </source>
</evidence>
<keyword evidence="4 7" id="KW-0812">Transmembrane</keyword>
<feature type="transmembrane region" description="Helical" evidence="7">
    <location>
        <begin position="412"/>
        <end position="433"/>
    </location>
</feature>
<dbReference type="CDD" id="cd13127">
    <property type="entry name" value="MATE_tuaB_like"/>
    <property type="match status" value="1"/>
</dbReference>
<feature type="transmembrane region" description="Helical" evidence="7">
    <location>
        <begin position="12"/>
        <end position="35"/>
    </location>
</feature>
<evidence type="ECO:0000256" key="7">
    <source>
        <dbReference type="SAM" id="Phobius"/>
    </source>
</evidence>
<dbReference type="RefSeq" id="WP_177719691.1">
    <property type="nucleotide sequence ID" value="NZ_JACRSQ010000005.1"/>
</dbReference>
<reference evidence="8" key="1">
    <citation type="submission" date="2020-08" db="EMBL/GenBank/DDBJ databases">
        <title>Genome public.</title>
        <authorList>
            <person name="Liu C."/>
            <person name="Sun Q."/>
        </authorList>
    </citation>
    <scope>NUCLEOTIDE SEQUENCE</scope>
    <source>
        <strain evidence="8">NSJ-32</strain>
    </source>
</reference>
<feature type="transmembrane region" description="Helical" evidence="7">
    <location>
        <begin position="380"/>
        <end position="400"/>
    </location>
</feature>
<dbReference type="PANTHER" id="PTHR30250">
    <property type="entry name" value="PST FAMILY PREDICTED COLANIC ACID TRANSPORTER"/>
    <property type="match status" value="1"/>
</dbReference>
<feature type="transmembrane region" description="Helical" evidence="7">
    <location>
        <begin position="355"/>
        <end position="374"/>
    </location>
</feature>
<keyword evidence="5 7" id="KW-1133">Transmembrane helix</keyword>
<evidence type="ECO:0000256" key="4">
    <source>
        <dbReference type="ARBA" id="ARBA00022692"/>
    </source>
</evidence>
<keyword evidence="6 7" id="KW-0472">Membrane</keyword>
<feature type="transmembrane region" description="Helical" evidence="7">
    <location>
        <begin position="41"/>
        <end position="62"/>
    </location>
</feature>
<evidence type="ECO:0000256" key="2">
    <source>
        <dbReference type="ARBA" id="ARBA00007430"/>
    </source>
</evidence>
<dbReference type="InterPro" id="IPR050833">
    <property type="entry name" value="Poly_Biosynth_Transport"/>
</dbReference>
<feature type="transmembrane region" description="Helical" evidence="7">
    <location>
        <begin position="290"/>
        <end position="315"/>
    </location>
</feature>
<evidence type="ECO:0000313" key="8">
    <source>
        <dbReference type="EMBL" id="MBC8542926.1"/>
    </source>
</evidence>
<dbReference type="PANTHER" id="PTHR30250:SF10">
    <property type="entry name" value="LIPOPOLYSACCHARIDE BIOSYNTHESIS PROTEIN WZXC"/>
    <property type="match status" value="1"/>
</dbReference>
<dbReference type="Pfam" id="PF13440">
    <property type="entry name" value="Polysacc_synt_3"/>
    <property type="match status" value="1"/>
</dbReference>
<sequence length="479" mass="54651">MREVTSIKTATLLNAAAKYTNVIFNLLATSILARILSPEDYGVVAVVTVFSTFFLLFADIGLGSGIIQNKDLNDDDISNIFSFTIYLGLALMVLFILCSYPISLWYGDSVYFTLGVCLSFSLFFNAINMIPNALLQKEKQFVVIAIRTVVVALISYGVAIALALLGWRYYALVFQSIVSAFLAFAWNYRSVKLRIHLRFNYNSIKKILNYSIFNFAYEVLNYFGRNLDNLLTGKFIGKVALGYYNKAYNLMLYPVSYLTYAITPVLHPILSDYQNERKTIYDKYIRIFKVLSLLGTFFSVYCYFAAEEVILILYGRQWQSAIPCVRALSISIWFQMTAASCTSVFKSLGDSKTRFYSGVIYVPIQIVCIVIGIIVGNIEILSIFVAVSFIVRFVIEYYFLIRRCLHESLVKFYRDLLPELSMVLVMSVIMILIKRIDVDHVIISALIKGLACGITYLIMLFLTGQYRYLLSLVPKKWRK</sequence>
<comment type="similarity">
    <text evidence="2">Belongs to the polysaccharide synthase family.</text>
</comment>
<feature type="transmembrane region" description="Helical" evidence="7">
    <location>
        <begin position="169"/>
        <end position="186"/>
    </location>
</feature>
<feature type="transmembrane region" description="Helical" evidence="7">
    <location>
        <begin position="445"/>
        <end position="469"/>
    </location>
</feature>
<feature type="transmembrane region" description="Helical" evidence="7">
    <location>
        <begin position="109"/>
        <end position="129"/>
    </location>
</feature>
<protein>
    <submittedName>
        <fullName evidence="8">Lipopolysaccharide biosynthesis protein</fullName>
    </submittedName>
</protein>